<dbReference type="PROSITE" id="PS50885">
    <property type="entry name" value="HAMP"/>
    <property type="match status" value="1"/>
</dbReference>
<organism evidence="10 11">
    <name type="scientific">Lacibacterium aquatile</name>
    <dbReference type="NCBI Taxonomy" id="1168082"/>
    <lineage>
        <taxon>Bacteria</taxon>
        <taxon>Pseudomonadati</taxon>
        <taxon>Pseudomonadota</taxon>
        <taxon>Alphaproteobacteria</taxon>
        <taxon>Rhodospirillales</taxon>
        <taxon>Rhodospirillaceae</taxon>
    </lineage>
</organism>
<dbReference type="SMART" id="SM00283">
    <property type="entry name" value="MA"/>
    <property type="match status" value="1"/>
</dbReference>
<gene>
    <name evidence="10" type="ORF">ACFSM5_16140</name>
</gene>
<dbReference type="PANTHER" id="PTHR32089:SF112">
    <property type="entry name" value="LYSOZYME-LIKE PROTEIN-RELATED"/>
    <property type="match status" value="1"/>
</dbReference>
<dbReference type="InterPro" id="IPR000727">
    <property type="entry name" value="T_SNARE_dom"/>
</dbReference>
<dbReference type="Proteomes" id="UP001597295">
    <property type="component" value="Unassembled WGS sequence"/>
</dbReference>
<keyword evidence="2" id="KW-0997">Cell inner membrane</keyword>
<evidence type="ECO:0000256" key="1">
    <source>
        <dbReference type="ARBA" id="ARBA00004429"/>
    </source>
</evidence>
<dbReference type="PROSITE" id="PS50111">
    <property type="entry name" value="CHEMOTAXIS_TRANSDUC_2"/>
    <property type="match status" value="1"/>
</dbReference>
<feature type="domain" description="Methyl-accepting transducer" evidence="7">
    <location>
        <begin position="303"/>
        <end position="539"/>
    </location>
</feature>
<evidence type="ECO:0000313" key="10">
    <source>
        <dbReference type="EMBL" id="MFD2264435.1"/>
    </source>
</evidence>
<dbReference type="InterPro" id="IPR004090">
    <property type="entry name" value="Chemotax_Me-accpt_rcpt"/>
</dbReference>
<evidence type="ECO:0000256" key="5">
    <source>
        <dbReference type="PROSITE-ProRule" id="PRU00284"/>
    </source>
</evidence>
<feature type="transmembrane region" description="Helical" evidence="6">
    <location>
        <begin position="184"/>
        <end position="208"/>
    </location>
</feature>
<keyword evidence="2" id="KW-1003">Cell membrane</keyword>
<dbReference type="InterPro" id="IPR004089">
    <property type="entry name" value="MCPsignal_dom"/>
</dbReference>
<sequence length="559" mass="58247">MLANLKIAARLLIGFGSLTVLIAGLSSFSYYQADTTEVAVSDLVLLKNNEVLNQRAQKYIIDGRLAVWLAIGTGDKTQWDKAAASFKLAGERLDDIAARTLDPQRIAWAKELKGLLGTYVSQSAPKLRTFKEGGGALESADGKKVVDEALSMAARMNQLADSISNSFATAGDGRIAEVNKRLALALQTALIVGIASLLLGLGLAFLVTRSIVQPIAKMTGAMGSLAKGDVATVVQDTDNRSEIGDMARAVQVFKDNMIETNRLRDEQEALKASTETEKRASMNRLADEFNASVKGVVGKVSTASAGLQQTAQAMSATAEETSRQATVVSAAAEQASTNVQTVASASEELFASISEISRQVATSARIAGQAVEQADRTNAQVDGLAKAAQKIGEVVQLINDIAAQTNLLALNATIEAARAGEAGKGFAVVASEVKSLATQTAKATEDIAQQISVIQSATQEAVGAIQDIGKTIGEINQITTTVASAVEEQGAATQEIARNVQQAAVGTSEVTVNITGVNQAATQTGAAAGRVLTSAGDLAAQGDLLRRQVDDFIAKVRTA</sequence>
<dbReference type="PANTHER" id="PTHR32089">
    <property type="entry name" value="METHYL-ACCEPTING CHEMOTAXIS PROTEIN MCPB"/>
    <property type="match status" value="1"/>
</dbReference>
<evidence type="ECO:0000256" key="3">
    <source>
        <dbReference type="ARBA" id="ARBA00023224"/>
    </source>
</evidence>
<dbReference type="Gene3D" id="6.10.340.10">
    <property type="match status" value="1"/>
</dbReference>
<evidence type="ECO:0000256" key="4">
    <source>
        <dbReference type="ARBA" id="ARBA00029447"/>
    </source>
</evidence>
<keyword evidence="11" id="KW-1185">Reference proteome</keyword>
<evidence type="ECO:0000256" key="6">
    <source>
        <dbReference type="SAM" id="Phobius"/>
    </source>
</evidence>
<evidence type="ECO:0000313" key="11">
    <source>
        <dbReference type="Proteomes" id="UP001597295"/>
    </source>
</evidence>
<evidence type="ECO:0000259" key="8">
    <source>
        <dbReference type="PROSITE" id="PS50192"/>
    </source>
</evidence>
<keyword evidence="6" id="KW-1133">Transmembrane helix</keyword>
<feature type="domain" description="T-SNARE coiled-coil homology" evidence="8">
    <location>
        <begin position="455"/>
        <end position="517"/>
    </location>
</feature>
<feature type="domain" description="HAMP" evidence="9">
    <location>
        <begin position="209"/>
        <end position="262"/>
    </location>
</feature>
<dbReference type="Pfam" id="PF00015">
    <property type="entry name" value="MCPsignal"/>
    <property type="match status" value="1"/>
</dbReference>
<comment type="subcellular location">
    <subcellularLocation>
        <location evidence="1">Cell inner membrane</location>
        <topology evidence="1">Multi-pass membrane protein</topology>
    </subcellularLocation>
</comment>
<reference evidence="11" key="1">
    <citation type="journal article" date="2019" name="Int. J. Syst. Evol. Microbiol.">
        <title>The Global Catalogue of Microorganisms (GCM) 10K type strain sequencing project: providing services to taxonomists for standard genome sequencing and annotation.</title>
        <authorList>
            <consortium name="The Broad Institute Genomics Platform"/>
            <consortium name="The Broad Institute Genome Sequencing Center for Infectious Disease"/>
            <person name="Wu L."/>
            <person name="Ma J."/>
        </authorList>
    </citation>
    <scope>NUCLEOTIDE SEQUENCE [LARGE SCALE GENOMIC DNA]</scope>
    <source>
        <strain evidence="11">CGMCC 1.19062</strain>
    </source>
</reference>
<dbReference type="PRINTS" id="PR00260">
    <property type="entry name" value="CHEMTRNSDUCR"/>
</dbReference>
<dbReference type="PROSITE" id="PS50192">
    <property type="entry name" value="T_SNARE"/>
    <property type="match status" value="1"/>
</dbReference>
<proteinExistence type="inferred from homology"/>
<accession>A0ABW5DVA1</accession>
<evidence type="ECO:0000256" key="2">
    <source>
        <dbReference type="ARBA" id="ARBA00022519"/>
    </source>
</evidence>
<dbReference type="EMBL" id="JBHUIP010000013">
    <property type="protein sequence ID" value="MFD2264435.1"/>
    <property type="molecule type" value="Genomic_DNA"/>
</dbReference>
<evidence type="ECO:0000259" key="9">
    <source>
        <dbReference type="PROSITE" id="PS50885"/>
    </source>
</evidence>
<protein>
    <submittedName>
        <fullName evidence="10">Methyl-accepting chemotaxis protein</fullName>
    </submittedName>
</protein>
<keyword evidence="3 5" id="KW-0807">Transducer</keyword>
<keyword evidence="6" id="KW-0472">Membrane</keyword>
<dbReference type="InterPro" id="IPR003660">
    <property type="entry name" value="HAMP_dom"/>
</dbReference>
<dbReference type="Pfam" id="PF00672">
    <property type="entry name" value="HAMP"/>
    <property type="match status" value="1"/>
</dbReference>
<name>A0ABW5DVA1_9PROT</name>
<comment type="caution">
    <text evidence="10">The sequence shown here is derived from an EMBL/GenBank/DDBJ whole genome shotgun (WGS) entry which is preliminary data.</text>
</comment>
<evidence type="ECO:0000259" key="7">
    <source>
        <dbReference type="PROSITE" id="PS50111"/>
    </source>
</evidence>
<dbReference type="SMART" id="SM00304">
    <property type="entry name" value="HAMP"/>
    <property type="match status" value="1"/>
</dbReference>
<keyword evidence="6" id="KW-0812">Transmembrane</keyword>
<dbReference type="RefSeq" id="WP_379877518.1">
    <property type="nucleotide sequence ID" value="NZ_JBHUIP010000013.1"/>
</dbReference>
<dbReference type="Gene3D" id="1.10.287.950">
    <property type="entry name" value="Methyl-accepting chemotaxis protein"/>
    <property type="match status" value="1"/>
</dbReference>
<dbReference type="SUPFAM" id="SSF58104">
    <property type="entry name" value="Methyl-accepting chemotaxis protein (MCP) signaling domain"/>
    <property type="match status" value="1"/>
</dbReference>
<comment type="similarity">
    <text evidence="4">Belongs to the methyl-accepting chemotaxis (MCP) protein family.</text>
</comment>